<dbReference type="Pfam" id="PF02911">
    <property type="entry name" value="Formyl_trans_C"/>
    <property type="match status" value="1"/>
</dbReference>
<reference evidence="9" key="1">
    <citation type="submission" date="2016-06" db="UniProtKB">
        <authorList>
            <consortium name="WormBaseParasite"/>
        </authorList>
    </citation>
    <scope>IDENTIFICATION</scope>
</reference>
<dbReference type="Proteomes" id="UP000270296">
    <property type="component" value="Unassembled WGS sequence"/>
</dbReference>
<keyword evidence="4" id="KW-0554">One-carbon metabolism</keyword>
<accession>A0A183ILN2</accession>
<dbReference type="GO" id="GO:0006730">
    <property type="term" value="P:one-carbon metabolic process"/>
    <property type="evidence" value="ECO:0007669"/>
    <property type="project" value="UniProtKB-KW"/>
</dbReference>
<evidence type="ECO:0000256" key="2">
    <source>
        <dbReference type="ARBA" id="ARBA00010978"/>
    </source>
</evidence>
<dbReference type="SUPFAM" id="SSF50486">
    <property type="entry name" value="FMT C-terminal domain-like"/>
    <property type="match status" value="1"/>
</dbReference>
<dbReference type="Pfam" id="PF00551">
    <property type="entry name" value="Formyl_trans_N"/>
    <property type="match status" value="1"/>
</dbReference>
<dbReference type="Pfam" id="PF00171">
    <property type="entry name" value="Aldedh"/>
    <property type="match status" value="1"/>
</dbReference>
<dbReference type="GO" id="GO:0016155">
    <property type="term" value="F:formyltetrahydrofolate dehydrogenase activity"/>
    <property type="evidence" value="ECO:0007669"/>
    <property type="project" value="UniProtKB-EC"/>
</dbReference>
<dbReference type="InterPro" id="IPR011034">
    <property type="entry name" value="Formyl_transferase-like_C_sf"/>
</dbReference>
<comment type="catalytic activity">
    <reaction evidence="5">
        <text>(6R)-10-formyltetrahydrofolate + NADP(+) + H2O = (6S)-5,6,7,8-tetrahydrofolate + CO2 + NADPH + H(+)</text>
        <dbReference type="Rhea" id="RHEA:10180"/>
        <dbReference type="ChEBI" id="CHEBI:15377"/>
        <dbReference type="ChEBI" id="CHEBI:15378"/>
        <dbReference type="ChEBI" id="CHEBI:16526"/>
        <dbReference type="ChEBI" id="CHEBI:57453"/>
        <dbReference type="ChEBI" id="CHEBI:57783"/>
        <dbReference type="ChEBI" id="CHEBI:58349"/>
        <dbReference type="ChEBI" id="CHEBI:195366"/>
        <dbReference type="EC" id="1.5.1.6"/>
    </reaction>
    <physiologicalReaction direction="left-to-right" evidence="5">
        <dbReference type="Rhea" id="RHEA:10181"/>
    </physiologicalReaction>
</comment>
<dbReference type="InterPro" id="IPR037022">
    <property type="entry name" value="Formyl_trans_C_sf"/>
</dbReference>
<sequence length="566" mass="62446">MRLAIIGQSVFGAEVYKLLKERGHEIVGVFTIPDKNNRPDPLAAEAQKDGVPLFKVARWRANKQIIPQLLENYKSVNPELNVLAFCSQFIPMDVINYPVHHSIVYHPSLLPKHRGASAINWTLINGDDKAGLTVFWADDGLDTGPMLLQKECPVLPNDSVDSLYSRFLLPEGVKAMAEAVDLIANNRAPHIIQTDEGASYDPHISAKPELAEINWDQPAHVIHNFIRGCDKVPGAWSSFGEKKVAFYGSELWNNDVPENLNVIDDAPVFAGTHASGMLLKGNDNKYVNVHFVSSEDTGMIPASRYGQMGDANDVVLDFNENELVLKTAITNSWKNILNTENFTPDTDFFKSGAGSLDVTRLLEELHHMCGVELEPEIVYLNPKFGQFVNAVILKMRDQSSDQKMAAIDLVKLTANGMEVSFPHQLFIDGQFVDSVSGETYETINPANESVICSVSKAGIADVNAAVEAAKKAFEAGSWSNMSASDRGRILYRLADVLEEHKEELATIESIDSGAVYTLALKTHIGMSINTWRYFAGWCDKIQGSTIPISSARPNKNLTFTKKEPIG</sequence>
<dbReference type="FunFam" id="3.40.605.10:FF:000038">
    <property type="entry name" value="Aldehyde dehydrogenase 1 family member L1"/>
    <property type="match status" value="1"/>
</dbReference>
<keyword evidence="8" id="KW-1185">Reference proteome</keyword>
<dbReference type="AlphaFoldDB" id="A0A183ILN2"/>
<dbReference type="InterPro" id="IPR036477">
    <property type="entry name" value="Formyl_transf_N_sf"/>
</dbReference>
<dbReference type="EC" id="1.5.1.6" evidence="3"/>
<evidence type="ECO:0000256" key="3">
    <source>
        <dbReference type="ARBA" id="ARBA00012858"/>
    </source>
</evidence>
<dbReference type="InterPro" id="IPR036736">
    <property type="entry name" value="ACP-like_sf"/>
</dbReference>
<dbReference type="SUPFAM" id="SSF47336">
    <property type="entry name" value="ACP-like"/>
    <property type="match status" value="1"/>
</dbReference>
<feature type="domain" description="Carrier" evidence="6">
    <location>
        <begin position="320"/>
        <end position="395"/>
    </location>
</feature>
<dbReference type="Gene3D" id="3.40.605.10">
    <property type="entry name" value="Aldehyde Dehydrogenase, Chain A, domain 1"/>
    <property type="match status" value="1"/>
</dbReference>
<dbReference type="InterPro" id="IPR009081">
    <property type="entry name" value="PP-bd_ACP"/>
</dbReference>
<evidence type="ECO:0000313" key="9">
    <source>
        <dbReference type="WBParaSite" id="SBAD_0000472001-mRNA-1"/>
    </source>
</evidence>
<evidence type="ECO:0000256" key="1">
    <source>
        <dbReference type="ARBA" id="ARBA00007995"/>
    </source>
</evidence>
<dbReference type="InterPro" id="IPR016162">
    <property type="entry name" value="Ald_DH_N"/>
</dbReference>
<evidence type="ECO:0000313" key="8">
    <source>
        <dbReference type="Proteomes" id="UP000270296"/>
    </source>
</evidence>
<dbReference type="InterPro" id="IPR002376">
    <property type="entry name" value="Formyl_transf_N"/>
</dbReference>
<comment type="similarity">
    <text evidence="1">In the C-terminal section; belongs to the aldehyde dehydrogenase family. ALDH1L subfamily.</text>
</comment>
<dbReference type="GO" id="GO:0009258">
    <property type="term" value="P:10-formyltetrahydrofolate catabolic process"/>
    <property type="evidence" value="ECO:0007669"/>
    <property type="project" value="UniProtKB-ARBA"/>
</dbReference>
<dbReference type="Gene3D" id="1.10.1200.10">
    <property type="entry name" value="ACP-like"/>
    <property type="match status" value="1"/>
</dbReference>
<dbReference type="WBParaSite" id="SBAD_0000472001-mRNA-1">
    <property type="protein sequence ID" value="SBAD_0000472001-mRNA-1"/>
    <property type="gene ID" value="SBAD_0000472001"/>
</dbReference>
<dbReference type="OrthoDB" id="310895at2759"/>
<dbReference type="SUPFAM" id="SSF53720">
    <property type="entry name" value="ALDH-like"/>
    <property type="match status" value="1"/>
</dbReference>
<dbReference type="Gene3D" id="3.10.25.10">
    <property type="entry name" value="Formyl transferase, C-terminal domain"/>
    <property type="match status" value="1"/>
</dbReference>
<dbReference type="PROSITE" id="PS00373">
    <property type="entry name" value="GART"/>
    <property type="match status" value="1"/>
</dbReference>
<proteinExistence type="inferred from homology"/>
<evidence type="ECO:0000313" key="7">
    <source>
        <dbReference type="EMBL" id="VDP04661.1"/>
    </source>
</evidence>
<dbReference type="InterPro" id="IPR015590">
    <property type="entry name" value="Aldehyde_DH_dom"/>
</dbReference>
<dbReference type="InterPro" id="IPR016161">
    <property type="entry name" value="Ald_DH/histidinol_DH"/>
</dbReference>
<name>A0A183ILN2_9BILA</name>
<protein>
    <recommendedName>
        <fullName evidence="3">formyltetrahydrofolate dehydrogenase</fullName>
        <ecNumber evidence="3">1.5.1.6</ecNumber>
    </recommendedName>
</protein>
<dbReference type="FunFam" id="3.40.50.170:FF:000002">
    <property type="entry name" value="10-formyltetrahydrofolate dehydrogenase"/>
    <property type="match status" value="1"/>
</dbReference>
<dbReference type="InterPro" id="IPR001555">
    <property type="entry name" value="GART_AS"/>
</dbReference>
<comment type="similarity">
    <text evidence="2">In the N-terminal section; belongs to the GART family.</text>
</comment>
<dbReference type="PROSITE" id="PS50075">
    <property type="entry name" value="CARRIER"/>
    <property type="match status" value="1"/>
</dbReference>
<evidence type="ECO:0000259" key="6">
    <source>
        <dbReference type="PROSITE" id="PS50075"/>
    </source>
</evidence>
<dbReference type="Gene3D" id="3.40.50.170">
    <property type="entry name" value="Formyl transferase, N-terminal domain"/>
    <property type="match status" value="1"/>
</dbReference>
<dbReference type="Pfam" id="PF00550">
    <property type="entry name" value="PP-binding"/>
    <property type="match status" value="1"/>
</dbReference>
<dbReference type="SUPFAM" id="SSF53328">
    <property type="entry name" value="Formyltransferase"/>
    <property type="match status" value="1"/>
</dbReference>
<dbReference type="PANTHER" id="PTHR11699">
    <property type="entry name" value="ALDEHYDE DEHYDROGENASE-RELATED"/>
    <property type="match status" value="1"/>
</dbReference>
<evidence type="ECO:0000256" key="4">
    <source>
        <dbReference type="ARBA" id="ARBA00022563"/>
    </source>
</evidence>
<evidence type="ECO:0000256" key="5">
    <source>
        <dbReference type="ARBA" id="ARBA00048239"/>
    </source>
</evidence>
<dbReference type="InterPro" id="IPR005793">
    <property type="entry name" value="Formyl_trans_C"/>
</dbReference>
<gene>
    <name evidence="7" type="ORF">SBAD_LOCUS4528</name>
</gene>
<reference evidence="7 8" key="2">
    <citation type="submission" date="2018-11" db="EMBL/GenBank/DDBJ databases">
        <authorList>
            <consortium name="Pathogen Informatics"/>
        </authorList>
    </citation>
    <scope>NUCLEOTIDE SEQUENCE [LARGE SCALE GENOMIC DNA]</scope>
</reference>
<organism evidence="9">
    <name type="scientific">Soboliphyme baturini</name>
    <dbReference type="NCBI Taxonomy" id="241478"/>
    <lineage>
        <taxon>Eukaryota</taxon>
        <taxon>Metazoa</taxon>
        <taxon>Ecdysozoa</taxon>
        <taxon>Nematoda</taxon>
        <taxon>Enoplea</taxon>
        <taxon>Dorylaimia</taxon>
        <taxon>Dioctophymatida</taxon>
        <taxon>Dioctophymatoidea</taxon>
        <taxon>Soboliphymatidae</taxon>
        <taxon>Soboliphyme</taxon>
    </lineage>
</organism>
<dbReference type="EMBL" id="UZAM01008378">
    <property type="protein sequence ID" value="VDP04661.1"/>
    <property type="molecule type" value="Genomic_DNA"/>
</dbReference>